<evidence type="ECO:0000313" key="2">
    <source>
        <dbReference type="EMBL" id="RXK85385.1"/>
    </source>
</evidence>
<evidence type="ECO:0000313" key="3">
    <source>
        <dbReference type="Proteomes" id="UP000290545"/>
    </source>
</evidence>
<keyword evidence="1" id="KW-0732">Signal</keyword>
<name>A0A4Q1D9J8_9BACT</name>
<organism evidence="2 3">
    <name type="scientific">Filimonas effusa</name>
    <dbReference type="NCBI Taxonomy" id="2508721"/>
    <lineage>
        <taxon>Bacteria</taxon>
        <taxon>Pseudomonadati</taxon>
        <taxon>Bacteroidota</taxon>
        <taxon>Chitinophagia</taxon>
        <taxon>Chitinophagales</taxon>
        <taxon>Chitinophagaceae</taxon>
        <taxon>Filimonas</taxon>
    </lineage>
</organism>
<keyword evidence="3" id="KW-1185">Reference proteome</keyword>
<feature type="chain" id="PRO_5020661923" description="DUF4251 domain-containing protein" evidence="1">
    <location>
        <begin position="27"/>
        <end position="188"/>
    </location>
</feature>
<feature type="signal peptide" evidence="1">
    <location>
        <begin position="1"/>
        <end position="26"/>
    </location>
</feature>
<dbReference type="EMBL" id="SDHZ01000001">
    <property type="protein sequence ID" value="RXK85385.1"/>
    <property type="molecule type" value="Genomic_DNA"/>
</dbReference>
<dbReference type="Proteomes" id="UP000290545">
    <property type="component" value="Unassembled WGS sequence"/>
</dbReference>
<proteinExistence type="predicted"/>
<protein>
    <recommendedName>
        <fullName evidence="4">DUF4251 domain-containing protein</fullName>
    </recommendedName>
</protein>
<comment type="caution">
    <text evidence="2">The sequence shown here is derived from an EMBL/GenBank/DDBJ whole genome shotgun (WGS) entry which is preliminary data.</text>
</comment>
<dbReference type="OrthoDB" id="674555at2"/>
<accession>A0A4Q1D9J8</accession>
<sequence length="188" mass="21881">MCNPKIVIGMFMVVFFSIMTSCRGYADTADGNTSIQMNNRYFQFYPDSNIFKYESNIALSRDEEKILPKAFKVKLPKGMISYEIIGSTDFCFFYEKKQVVYIKIDLENKAFVNNESFIYTSKLDEVERLVQSKLVLGENKYDITKVRLIKDRKQLIMKKTGVSILLYNIKPDKLSLFRDYVSGITLLN</sequence>
<dbReference type="AlphaFoldDB" id="A0A4Q1D9J8"/>
<dbReference type="RefSeq" id="WP_129001137.1">
    <property type="nucleotide sequence ID" value="NZ_SDHZ01000001.1"/>
</dbReference>
<evidence type="ECO:0008006" key="4">
    <source>
        <dbReference type="Google" id="ProtNLM"/>
    </source>
</evidence>
<gene>
    <name evidence="2" type="ORF">ESB13_00745</name>
</gene>
<evidence type="ECO:0000256" key="1">
    <source>
        <dbReference type="SAM" id="SignalP"/>
    </source>
</evidence>
<dbReference type="PROSITE" id="PS51257">
    <property type="entry name" value="PROKAR_LIPOPROTEIN"/>
    <property type="match status" value="1"/>
</dbReference>
<reference evidence="2 3" key="1">
    <citation type="submission" date="2019-01" db="EMBL/GenBank/DDBJ databases">
        <title>Filimonas sp. strain TTM-71.</title>
        <authorList>
            <person name="Chen W.-M."/>
        </authorList>
    </citation>
    <scope>NUCLEOTIDE SEQUENCE [LARGE SCALE GENOMIC DNA]</scope>
    <source>
        <strain evidence="2 3">TTM-71</strain>
    </source>
</reference>